<sequence length="74" mass="8233">MYSRGFGPQSDFWTSSTQGHAQAEQQPRTQHVSPFSKALVTLYELFGRHGTSSFAATVGTKQGTREERVGEWVV</sequence>
<dbReference type="EMBL" id="BLKC01000010">
    <property type="protein sequence ID" value="GFF27653.1"/>
    <property type="molecule type" value="Genomic_DNA"/>
</dbReference>
<organism evidence="2 3">
    <name type="scientific">Aspergillus udagawae</name>
    <dbReference type="NCBI Taxonomy" id="91492"/>
    <lineage>
        <taxon>Eukaryota</taxon>
        <taxon>Fungi</taxon>
        <taxon>Dikarya</taxon>
        <taxon>Ascomycota</taxon>
        <taxon>Pezizomycotina</taxon>
        <taxon>Eurotiomycetes</taxon>
        <taxon>Eurotiomycetidae</taxon>
        <taxon>Eurotiales</taxon>
        <taxon>Aspergillaceae</taxon>
        <taxon>Aspergillus</taxon>
        <taxon>Aspergillus subgen. Fumigati</taxon>
    </lineage>
</organism>
<gene>
    <name evidence="2" type="ORF">IFM46972_02129</name>
</gene>
<name>A0A8H3RJW2_9EURO</name>
<proteinExistence type="predicted"/>
<dbReference type="AlphaFoldDB" id="A0A8H3RJW2"/>
<feature type="region of interest" description="Disordered" evidence="1">
    <location>
        <begin position="1"/>
        <end position="32"/>
    </location>
</feature>
<dbReference type="Proteomes" id="UP000465221">
    <property type="component" value="Unassembled WGS sequence"/>
</dbReference>
<feature type="compositionally biased region" description="Polar residues" evidence="1">
    <location>
        <begin position="11"/>
        <end position="32"/>
    </location>
</feature>
<accession>A0A8H3RJW2</accession>
<comment type="caution">
    <text evidence="2">The sequence shown here is derived from an EMBL/GenBank/DDBJ whole genome shotgun (WGS) entry which is preliminary data.</text>
</comment>
<evidence type="ECO:0000313" key="3">
    <source>
        <dbReference type="Proteomes" id="UP000465221"/>
    </source>
</evidence>
<reference evidence="2 3" key="1">
    <citation type="submission" date="2020-01" db="EMBL/GenBank/DDBJ databases">
        <title>Draft genome sequence of Aspergillus udagawae IFM 46972.</title>
        <authorList>
            <person name="Takahashi H."/>
            <person name="Yaguchi T."/>
        </authorList>
    </citation>
    <scope>NUCLEOTIDE SEQUENCE [LARGE SCALE GENOMIC DNA]</scope>
    <source>
        <strain evidence="2 3">IFM 46972</strain>
    </source>
</reference>
<evidence type="ECO:0000256" key="1">
    <source>
        <dbReference type="SAM" id="MobiDB-lite"/>
    </source>
</evidence>
<evidence type="ECO:0000313" key="2">
    <source>
        <dbReference type="EMBL" id="GFF27653.1"/>
    </source>
</evidence>
<protein>
    <submittedName>
        <fullName evidence="2">Uncharacterized protein</fullName>
    </submittedName>
</protein>